<dbReference type="AlphaFoldDB" id="A0A848KUD9"/>
<protein>
    <submittedName>
        <fullName evidence="1">Uncharacterized protein</fullName>
    </submittedName>
</protein>
<keyword evidence="2" id="KW-1185">Reference proteome</keyword>
<reference evidence="1 2" key="1">
    <citation type="submission" date="2019-05" db="EMBL/GenBank/DDBJ databases">
        <authorList>
            <person name="Lee S.D."/>
        </authorList>
    </citation>
    <scope>NUCLEOTIDE SEQUENCE [LARGE SCALE GENOMIC DNA]</scope>
    <source>
        <strain evidence="1 2">YC2-7</strain>
    </source>
</reference>
<evidence type="ECO:0000313" key="2">
    <source>
        <dbReference type="Proteomes" id="UP000535543"/>
    </source>
</evidence>
<name>A0A848KUD9_9NOCA</name>
<dbReference type="EMBL" id="VCQU01000014">
    <property type="protein sequence ID" value="NMN99147.1"/>
    <property type="molecule type" value="Genomic_DNA"/>
</dbReference>
<proteinExistence type="predicted"/>
<accession>A0A848KUD9</accession>
<organism evidence="1 2">
    <name type="scientific">Antrihabitans stalactiti</name>
    <dbReference type="NCBI Taxonomy" id="2584121"/>
    <lineage>
        <taxon>Bacteria</taxon>
        <taxon>Bacillati</taxon>
        <taxon>Actinomycetota</taxon>
        <taxon>Actinomycetes</taxon>
        <taxon>Mycobacteriales</taxon>
        <taxon>Nocardiaceae</taxon>
        <taxon>Antrihabitans</taxon>
    </lineage>
</organism>
<dbReference type="RefSeq" id="WP_169594169.1">
    <property type="nucleotide sequence ID" value="NZ_VCQU01000014.1"/>
</dbReference>
<reference evidence="1 2" key="2">
    <citation type="submission" date="2020-06" db="EMBL/GenBank/DDBJ databases">
        <title>Antribacter stalactiti gen. nov., sp. nov., a new member of the family Nacardiaceae isolated from a cave.</title>
        <authorList>
            <person name="Kim I.S."/>
        </authorList>
    </citation>
    <scope>NUCLEOTIDE SEQUENCE [LARGE SCALE GENOMIC DNA]</scope>
    <source>
        <strain evidence="1 2">YC2-7</strain>
    </source>
</reference>
<gene>
    <name evidence="1" type="ORF">FGL95_29410</name>
</gene>
<evidence type="ECO:0000313" key="1">
    <source>
        <dbReference type="EMBL" id="NMN99147.1"/>
    </source>
</evidence>
<sequence length="436" mass="47770">MVLAGVWRELDGVDALSGPHGAPLSRTVKLLLDPLVIRPVQHPECAGPMLTPDGETLLATLIYAARDRLEATAAWFTKLKQVRRSLRITDGNPQDLYFQVSFELATMHGPPDPSVGDEIAAAALRDVHESAAGRTTSALKEYVTDPERARKLTSLIDIAWKRRPPTRALSAEQSRHIRDVLETCPTGDDSDAFDELVASHAGTRSGIRLWTERDARRCARDLGLTVYPLPRAPGLGSTASKAALGLPFDRTIQERVFTALQTSSDRAELPPIPELVTDEIARSCSPWAILDETIRVAATVGAALALELSPFGNAADDDGHTAAHRAINRRWRREAYVLRARRLALSADATDLPSENPLAYLAAELQTPSRSYVRRLWVRLHGRDVRGAPIYTLDELWDLLDGVARSVILDHRARVKQALSTVPPADASAIAEEWAS</sequence>
<comment type="caution">
    <text evidence="1">The sequence shown here is derived from an EMBL/GenBank/DDBJ whole genome shotgun (WGS) entry which is preliminary data.</text>
</comment>
<dbReference type="Proteomes" id="UP000535543">
    <property type="component" value="Unassembled WGS sequence"/>
</dbReference>